<keyword evidence="3" id="KW-1185">Reference proteome</keyword>
<reference evidence="2" key="2">
    <citation type="submission" date="2021-12" db="EMBL/GenBank/DDBJ databases">
        <title>Resequencing data analysis of finger millet.</title>
        <authorList>
            <person name="Hatakeyama M."/>
            <person name="Aluri S."/>
            <person name="Balachadran M.T."/>
            <person name="Sivarajan S.R."/>
            <person name="Poveda L."/>
            <person name="Shimizu-Inatsugi R."/>
            <person name="Schlapbach R."/>
            <person name="Sreeman S.M."/>
            <person name="Shimizu K.K."/>
        </authorList>
    </citation>
    <scope>NUCLEOTIDE SEQUENCE</scope>
</reference>
<protein>
    <recommendedName>
        <fullName evidence="4">Secreted protein</fullName>
    </recommendedName>
</protein>
<evidence type="ECO:0008006" key="4">
    <source>
        <dbReference type="Google" id="ProtNLM"/>
    </source>
</evidence>
<evidence type="ECO:0000313" key="2">
    <source>
        <dbReference type="EMBL" id="GJN36854.1"/>
    </source>
</evidence>
<feature type="region of interest" description="Disordered" evidence="1">
    <location>
        <begin position="56"/>
        <end position="80"/>
    </location>
</feature>
<sequence>MREAALDGAERLEVLLLRLLLVHVGRRPDVDRAQPSPALGSSKGLVRQRISRMLRTRVRSSPSSLEKSRAAATVADTVGL</sequence>
<organism evidence="2 3">
    <name type="scientific">Eleusine coracana subsp. coracana</name>
    <dbReference type="NCBI Taxonomy" id="191504"/>
    <lineage>
        <taxon>Eukaryota</taxon>
        <taxon>Viridiplantae</taxon>
        <taxon>Streptophyta</taxon>
        <taxon>Embryophyta</taxon>
        <taxon>Tracheophyta</taxon>
        <taxon>Spermatophyta</taxon>
        <taxon>Magnoliopsida</taxon>
        <taxon>Liliopsida</taxon>
        <taxon>Poales</taxon>
        <taxon>Poaceae</taxon>
        <taxon>PACMAD clade</taxon>
        <taxon>Chloridoideae</taxon>
        <taxon>Cynodonteae</taxon>
        <taxon>Eleusininae</taxon>
        <taxon>Eleusine</taxon>
    </lineage>
</organism>
<evidence type="ECO:0000256" key="1">
    <source>
        <dbReference type="SAM" id="MobiDB-lite"/>
    </source>
</evidence>
<comment type="caution">
    <text evidence="2">The sequence shown here is derived from an EMBL/GenBank/DDBJ whole genome shotgun (WGS) entry which is preliminary data.</text>
</comment>
<reference evidence="2" key="1">
    <citation type="journal article" date="2018" name="DNA Res.">
        <title>Multiple hybrid de novo genome assembly of finger millet, an orphan allotetraploid crop.</title>
        <authorList>
            <person name="Hatakeyama M."/>
            <person name="Aluri S."/>
            <person name="Balachadran M.T."/>
            <person name="Sivarajan S.R."/>
            <person name="Patrignani A."/>
            <person name="Gruter S."/>
            <person name="Poveda L."/>
            <person name="Shimizu-Inatsugi R."/>
            <person name="Baeten J."/>
            <person name="Francoijs K.J."/>
            <person name="Nataraja K.N."/>
            <person name="Reddy Y.A.N."/>
            <person name="Phadnis S."/>
            <person name="Ravikumar R.L."/>
            <person name="Schlapbach R."/>
            <person name="Sreeman S.M."/>
            <person name="Shimizu K.K."/>
        </authorList>
    </citation>
    <scope>NUCLEOTIDE SEQUENCE</scope>
</reference>
<gene>
    <name evidence="2" type="primary">gb25753</name>
    <name evidence="2" type="ORF">PR202_gb25753</name>
</gene>
<proteinExistence type="predicted"/>
<dbReference type="EMBL" id="BQKI01000091">
    <property type="protein sequence ID" value="GJN36854.1"/>
    <property type="molecule type" value="Genomic_DNA"/>
</dbReference>
<evidence type="ECO:0000313" key="3">
    <source>
        <dbReference type="Proteomes" id="UP001054889"/>
    </source>
</evidence>
<name>A0AAV5FMH7_ELECO</name>
<dbReference type="Proteomes" id="UP001054889">
    <property type="component" value="Unassembled WGS sequence"/>
</dbReference>
<dbReference type="AlphaFoldDB" id="A0AAV5FMH7"/>
<accession>A0AAV5FMH7</accession>